<evidence type="ECO:0000313" key="3">
    <source>
        <dbReference type="Proteomes" id="UP000009168"/>
    </source>
</evidence>
<protein>
    <submittedName>
        <fullName evidence="2">Transmembrane protein, putative</fullName>
    </submittedName>
</protein>
<feature type="transmembrane region" description="Helical" evidence="1">
    <location>
        <begin position="746"/>
        <end position="770"/>
    </location>
</feature>
<keyword evidence="3" id="KW-1185">Reference proteome</keyword>
<organism evidence="2 3">
    <name type="scientific">Tetrahymena thermophila (strain SB210)</name>
    <dbReference type="NCBI Taxonomy" id="312017"/>
    <lineage>
        <taxon>Eukaryota</taxon>
        <taxon>Sar</taxon>
        <taxon>Alveolata</taxon>
        <taxon>Ciliophora</taxon>
        <taxon>Intramacronucleata</taxon>
        <taxon>Oligohymenophorea</taxon>
        <taxon>Hymenostomatida</taxon>
        <taxon>Tetrahymenina</taxon>
        <taxon>Tetrahymenidae</taxon>
        <taxon>Tetrahymena</taxon>
    </lineage>
</organism>
<keyword evidence="1 2" id="KW-0812">Transmembrane</keyword>
<evidence type="ECO:0000313" key="2">
    <source>
        <dbReference type="EMBL" id="EAR98899.3"/>
    </source>
</evidence>
<proteinExistence type="predicted"/>
<dbReference type="Proteomes" id="UP000009168">
    <property type="component" value="Unassembled WGS sequence"/>
</dbReference>
<reference evidence="3" key="1">
    <citation type="journal article" date="2006" name="PLoS Biol.">
        <title>Macronuclear genome sequence of the ciliate Tetrahymena thermophila, a model eukaryote.</title>
        <authorList>
            <person name="Eisen J.A."/>
            <person name="Coyne R.S."/>
            <person name="Wu M."/>
            <person name="Wu D."/>
            <person name="Thiagarajan M."/>
            <person name="Wortman J.R."/>
            <person name="Badger J.H."/>
            <person name="Ren Q."/>
            <person name="Amedeo P."/>
            <person name="Jones K.M."/>
            <person name="Tallon L.J."/>
            <person name="Delcher A.L."/>
            <person name="Salzberg S.L."/>
            <person name="Silva J.C."/>
            <person name="Haas B.J."/>
            <person name="Majoros W.H."/>
            <person name="Farzad M."/>
            <person name="Carlton J.M."/>
            <person name="Smith R.K. Jr."/>
            <person name="Garg J."/>
            <person name="Pearlman R.E."/>
            <person name="Karrer K.M."/>
            <person name="Sun L."/>
            <person name="Manning G."/>
            <person name="Elde N.C."/>
            <person name="Turkewitz A.P."/>
            <person name="Asai D.J."/>
            <person name="Wilkes D.E."/>
            <person name="Wang Y."/>
            <person name="Cai H."/>
            <person name="Collins K."/>
            <person name="Stewart B.A."/>
            <person name="Lee S.R."/>
            <person name="Wilamowska K."/>
            <person name="Weinberg Z."/>
            <person name="Ruzzo W.L."/>
            <person name="Wloga D."/>
            <person name="Gaertig J."/>
            <person name="Frankel J."/>
            <person name="Tsao C.-C."/>
            <person name="Gorovsky M.A."/>
            <person name="Keeling P.J."/>
            <person name="Waller R.F."/>
            <person name="Patron N.J."/>
            <person name="Cherry J.M."/>
            <person name="Stover N.A."/>
            <person name="Krieger C.J."/>
            <person name="del Toro C."/>
            <person name="Ryder H.F."/>
            <person name="Williamson S.C."/>
            <person name="Barbeau R.A."/>
            <person name="Hamilton E.P."/>
            <person name="Orias E."/>
        </authorList>
    </citation>
    <scope>NUCLEOTIDE SEQUENCE [LARGE SCALE GENOMIC DNA]</scope>
    <source>
        <strain evidence="3">SB210</strain>
    </source>
</reference>
<accession>Q23QI9</accession>
<dbReference type="RefSeq" id="XP_001019144.3">
    <property type="nucleotide sequence ID" value="XM_001019144.3"/>
</dbReference>
<dbReference type="KEGG" id="tet:TTHERM_00256890"/>
<keyword evidence="1" id="KW-1133">Transmembrane helix</keyword>
<dbReference type="GeneID" id="7825874"/>
<feature type="transmembrane region" description="Helical" evidence="1">
    <location>
        <begin position="1107"/>
        <end position="1125"/>
    </location>
</feature>
<feature type="transmembrane region" description="Helical" evidence="1">
    <location>
        <begin position="1067"/>
        <end position="1087"/>
    </location>
</feature>
<keyword evidence="1" id="KW-0472">Membrane</keyword>
<dbReference type="EMBL" id="GG662647">
    <property type="protein sequence ID" value="EAR98899.3"/>
    <property type="molecule type" value="Genomic_DNA"/>
</dbReference>
<feature type="transmembrane region" description="Helical" evidence="1">
    <location>
        <begin position="962"/>
        <end position="986"/>
    </location>
</feature>
<dbReference type="HOGENOM" id="CLU_003064_0_0_1"/>
<feature type="transmembrane region" description="Helical" evidence="1">
    <location>
        <begin position="1295"/>
        <end position="1317"/>
    </location>
</feature>
<gene>
    <name evidence="2" type="ORF">TTHERM_00256890</name>
</gene>
<dbReference type="InParanoid" id="Q23QI9"/>
<name>Q23QI9_TETTS</name>
<evidence type="ECO:0000256" key="1">
    <source>
        <dbReference type="SAM" id="Phobius"/>
    </source>
</evidence>
<sequence length="1358" mass="159989">MYLENLCFSEKDINLVQVNKYIRKNLNQQSKYFNLQNGDDIISNIINHDKFDEKTCVVFASYKDSKTLLINQVSSNFTNLFGVTSKSSILGRSVDSIIPLAFQSIHKLYLSHYLEEEISCDSYLNQVLQLQDININQNPRDLKHQGPAEWIKNEKFVLKENLSKIEDKQQILMQKSRGSKMNQQIIFASLNQMFIQPVRIDIRTNEFKENKLFGLVAKIKQINQQFQYILFNETNLNVIGLSEQLHEKFFPHCDNLLKINLKQFFPFLNGTQDLKGRYDQIQHNDYDRIINYHVNIIEEMKDILREQTENNSYRKNKLTFILIQQSFVLKNKLLSSQDTSKKDLDMQQIKPINELKDYLFTFIEMNIQEVGYKGIENISYIEEISSLQISQINSNFNFYQSPKDKDCRLNMQKKQDNLQTIGEEDIDIEYQQSNKIKTYDSHEYNNEDSIFKNHFLRGRQQQQQQQTCTSNRFVENVQVNINQQFQYQNLQEIKFIQSICEIQQNDYEKISNQDLNSQVNQNFLITQKLLSQSSLKQKFIGDADELKSKKNSPNEDANMLKLTNEQNHMNNNYSFLSPCISDKTSNQELLSPNCIYILQNQQTLSSLSNQDLNLQQKKFSQQSTQNLSDAQNIQKQILLSDYNINSEKQNSQLKFNYDNMHQQKNNKETIDNKNSFQLKKDQKQQQKQINNNFIKVQNGNFNQKDKNNYKKHIQELQQEIASTTSKDSSVASTKRQLFQIMKDRSILSVIKIINIIGIMCFIVMVCITWIQYYQTTQNLSSANQDYQVFDWPTTYSSSLSDILKYQNTIYLLNNSQQLPFTNNQEKQLFNNQIKSNMKLSLAIVFKLLSQMERANIDREVFSQLRQQNMIYYIGQQYNTSILSSTPSVSTQLVAVNYQTNMQFSAILGAQHIYRYVNNLGNGRPEYYLIKNQLAAISELQNVQSLILMKQENRQFYIQDQQAILMIILITINAACVGVIIPLYFYIQKERDTIIYLFSTFPVHKLDFLIKKIQNSYFSQNFLSMHLSKCTLLHRETMASLQALKNQKDTRKQSISTITALPKFNKKLFFASFCIYLAVICYPVTIKILTEDYLSKTTLDLQTMMKVYYLRSYLLQNIAMNFNILVMKINPQLKPMTPDIYYSYLKDLIQQQQNITDDIQWITNSQYQNKRYNQQLYDSFFFPTFKSNMCDSFKNNPQYNTNSTKIDIGICASPEQGLLEQGFQVAYQSLFNIFTDLYNIYTIDDNSQSLSQIKKFLMKFKIQNFLTFTEFLDETIISLNQFILTQSNQNYHLIQLYQVILISMQMIIMVLIFIFGWISFTNYLNNQLHQTKKYLQILDINTLTENQYISNYIKKYRIM</sequence>